<name>A0A3B0YYU5_9ZZZZ</name>
<dbReference type="Gene3D" id="3.40.50.300">
    <property type="entry name" value="P-loop containing nucleotide triphosphate hydrolases"/>
    <property type="match status" value="1"/>
</dbReference>
<dbReference type="AlphaFoldDB" id="A0A3B0YYU5"/>
<protein>
    <recommendedName>
        <fullName evidence="2">Sulfotransferase domain-containing protein</fullName>
    </recommendedName>
</protein>
<proteinExistence type="predicted"/>
<dbReference type="SUPFAM" id="SSF52540">
    <property type="entry name" value="P-loop containing nucleoside triphosphate hydrolases"/>
    <property type="match status" value="1"/>
</dbReference>
<dbReference type="InterPro" id="IPR027417">
    <property type="entry name" value="P-loop_NTPase"/>
</dbReference>
<reference evidence="1" key="1">
    <citation type="submission" date="2018-06" db="EMBL/GenBank/DDBJ databases">
        <authorList>
            <person name="Zhirakovskaya E."/>
        </authorList>
    </citation>
    <scope>NUCLEOTIDE SEQUENCE</scope>
</reference>
<evidence type="ECO:0000313" key="1">
    <source>
        <dbReference type="EMBL" id="VAW80547.1"/>
    </source>
</evidence>
<gene>
    <name evidence="1" type="ORF">MNBD_GAMMA15-2368</name>
</gene>
<dbReference type="EMBL" id="UOFN01000129">
    <property type="protein sequence ID" value="VAW80547.1"/>
    <property type="molecule type" value="Genomic_DNA"/>
</dbReference>
<accession>A0A3B0YYU5</accession>
<sequence>MIFIHPGFVKTATSSLQVQVFSRHSEVGYLGLPAGSSDMEWAIRHICSADSMYYQADRVQEIFVESLNNHEENRATILSHENFALYESKDKGIVARRLKELMPDARVFFTLRRQEEILASWYLQKLSKYIRGNNFVSFDRWLTLKTKAEHRSILDDLDFFRAIDFYAGLFGRENVGVFLFETLREDSGLFASDLSNFLGVDTGQFEVLLKADRQNPTISQNYIDFWQRWGPWLPYRLAQKLALRADNSRGRPAKIDIGERGREIVRTLCAEGNGRLEKEYGVPLSRYGYTMPAGTA</sequence>
<evidence type="ECO:0008006" key="2">
    <source>
        <dbReference type="Google" id="ProtNLM"/>
    </source>
</evidence>
<organism evidence="1">
    <name type="scientific">hydrothermal vent metagenome</name>
    <dbReference type="NCBI Taxonomy" id="652676"/>
    <lineage>
        <taxon>unclassified sequences</taxon>
        <taxon>metagenomes</taxon>
        <taxon>ecological metagenomes</taxon>
    </lineage>
</organism>